<dbReference type="EMBL" id="VCKW01000111">
    <property type="protein sequence ID" value="TMQ96187.1"/>
    <property type="molecule type" value="Genomic_DNA"/>
</dbReference>
<evidence type="ECO:0000259" key="5">
    <source>
        <dbReference type="PROSITE" id="PS50987"/>
    </source>
</evidence>
<proteinExistence type="predicted"/>
<keyword evidence="7" id="KW-1185">Reference proteome</keyword>
<dbReference type="InterPro" id="IPR001845">
    <property type="entry name" value="HTH_ArsR_DNA-bd_dom"/>
</dbReference>
<dbReference type="PANTHER" id="PTHR33154">
    <property type="entry name" value="TRANSCRIPTIONAL REGULATOR, ARSR FAMILY"/>
    <property type="match status" value="1"/>
</dbReference>
<evidence type="ECO:0000256" key="1">
    <source>
        <dbReference type="ARBA" id="ARBA00023015"/>
    </source>
</evidence>
<keyword evidence="2" id="KW-0238">DNA-binding</keyword>
<dbReference type="InterPro" id="IPR036390">
    <property type="entry name" value="WH_DNA-bd_sf"/>
</dbReference>
<dbReference type="Proteomes" id="UP000309174">
    <property type="component" value="Unassembled WGS sequence"/>
</dbReference>
<dbReference type="PRINTS" id="PR00778">
    <property type="entry name" value="HTHARSR"/>
</dbReference>
<dbReference type="AlphaFoldDB" id="A0A5C4J9X2"/>
<dbReference type="SUPFAM" id="SSF46785">
    <property type="entry name" value="Winged helix' DNA-binding domain"/>
    <property type="match status" value="1"/>
</dbReference>
<protein>
    <submittedName>
        <fullName evidence="6">Helix-turn-helix transcriptional regulator</fullName>
    </submittedName>
</protein>
<evidence type="ECO:0000256" key="4">
    <source>
        <dbReference type="SAM" id="MobiDB-lite"/>
    </source>
</evidence>
<dbReference type="PANTHER" id="PTHR33154:SF33">
    <property type="entry name" value="TRANSCRIPTIONAL REPRESSOR SDPR"/>
    <property type="match status" value="1"/>
</dbReference>
<comment type="caution">
    <text evidence="6">The sequence shown here is derived from an EMBL/GenBank/DDBJ whole genome shotgun (WGS) entry which is preliminary data.</text>
</comment>
<evidence type="ECO:0000313" key="7">
    <source>
        <dbReference type="Proteomes" id="UP000309174"/>
    </source>
</evidence>
<dbReference type="OrthoDB" id="3630048at2"/>
<dbReference type="GO" id="GO:0003700">
    <property type="term" value="F:DNA-binding transcription factor activity"/>
    <property type="evidence" value="ECO:0007669"/>
    <property type="project" value="InterPro"/>
</dbReference>
<accession>A0A5C4J9X2</accession>
<dbReference type="NCBIfam" id="NF033788">
    <property type="entry name" value="HTH_metalloreg"/>
    <property type="match status" value="1"/>
</dbReference>
<evidence type="ECO:0000256" key="3">
    <source>
        <dbReference type="ARBA" id="ARBA00023163"/>
    </source>
</evidence>
<keyword evidence="1" id="KW-0805">Transcription regulation</keyword>
<organism evidence="6 7">
    <name type="scientific">Actinomadura soli</name>
    <dbReference type="NCBI Taxonomy" id="2508997"/>
    <lineage>
        <taxon>Bacteria</taxon>
        <taxon>Bacillati</taxon>
        <taxon>Actinomycetota</taxon>
        <taxon>Actinomycetes</taxon>
        <taxon>Streptosporangiales</taxon>
        <taxon>Thermomonosporaceae</taxon>
        <taxon>Actinomadura</taxon>
    </lineage>
</organism>
<keyword evidence="3" id="KW-0804">Transcription</keyword>
<dbReference type="InterPro" id="IPR051081">
    <property type="entry name" value="HTH_MetalResp_TranReg"/>
</dbReference>
<dbReference type="Gene3D" id="1.10.10.10">
    <property type="entry name" value="Winged helix-like DNA-binding domain superfamily/Winged helix DNA-binding domain"/>
    <property type="match status" value="1"/>
</dbReference>
<evidence type="ECO:0000256" key="2">
    <source>
        <dbReference type="ARBA" id="ARBA00023125"/>
    </source>
</evidence>
<feature type="domain" description="HTH arsR-type" evidence="5">
    <location>
        <begin position="1"/>
        <end position="92"/>
    </location>
</feature>
<evidence type="ECO:0000313" key="6">
    <source>
        <dbReference type="EMBL" id="TMQ96187.1"/>
    </source>
</evidence>
<reference evidence="6 7" key="1">
    <citation type="submission" date="2019-05" db="EMBL/GenBank/DDBJ databases">
        <title>Draft genome sequence of Actinomadura sp. 14C53.</title>
        <authorList>
            <person name="Saricaoglu S."/>
            <person name="Isik K."/>
        </authorList>
    </citation>
    <scope>NUCLEOTIDE SEQUENCE [LARGE SCALE GENOMIC DNA]</scope>
    <source>
        <strain evidence="6 7">14C53</strain>
    </source>
</reference>
<dbReference type="GO" id="GO:0003677">
    <property type="term" value="F:DNA binding"/>
    <property type="evidence" value="ECO:0007669"/>
    <property type="project" value="UniProtKB-KW"/>
</dbReference>
<name>A0A5C4J9X2_9ACTN</name>
<dbReference type="CDD" id="cd00090">
    <property type="entry name" value="HTH_ARSR"/>
    <property type="match status" value="1"/>
</dbReference>
<dbReference type="InterPro" id="IPR011991">
    <property type="entry name" value="ArsR-like_HTH"/>
</dbReference>
<dbReference type="Pfam" id="PF12840">
    <property type="entry name" value="HTH_20"/>
    <property type="match status" value="1"/>
</dbReference>
<gene>
    <name evidence="6" type="ORF">ETD83_21710</name>
</gene>
<dbReference type="PROSITE" id="PS50987">
    <property type="entry name" value="HTH_ARSR_2"/>
    <property type="match status" value="1"/>
</dbReference>
<sequence>MTDHDEELLAAVAEPSRRRLLDVLLVQGEATPTALAGDLPFTRQAVTKHLAVLHRAGLVTARRDGREVRYTVHPARLDEAARALADVAARWNTRLQRIKTLAEATHRDSQREPQPATQQDDHP</sequence>
<feature type="region of interest" description="Disordered" evidence="4">
    <location>
        <begin position="101"/>
        <end position="123"/>
    </location>
</feature>
<dbReference type="SMART" id="SM00418">
    <property type="entry name" value="HTH_ARSR"/>
    <property type="match status" value="1"/>
</dbReference>
<dbReference type="InterPro" id="IPR036388">
    <property type="entry name" value="WH-like_DNA-bd_sf"/>
</dbReference>
<dbReference type="RefSeq" id="WP_138646977.1">
    <property type="nucleotide sequence ID" value="NZ_VCKW01000111.1"/>
</dbReference>